<evidence type="ECO:0000256" key="1">
    <source>
        <dbReference type="ARBA" id="ARBA00010552"/>
    </source>
</evidence>
<comment type="similarity">
    <text evidence="1">Belongs to the RutC family.</text>
</comment>
<feature type="non-terminal residue" evidence="2">
    <location>
        <position position="1"/>
    </location>
</feature>
<dbReference type="AlphaFoldDB" id="A0A1X0S8I5"/>
<dbReference type="NCBIfam" id="TIGR00004">
    <property type="entry name" value="Rid family detoxifying hydrolase"/>
    <property type="match status" value="1"/>
</dbReference>
<dbReference type="GO" id="GO:0005739">
    <property type="term" value="C:mitochondrion"/>
    <property type="evidence" value="ECO:0007669"/>
    <property type="project" value="TreeGrafter"/>
</dbReference>
<dbReference type="Pfam" id="PF01042">
    <property type="entry name" value="Ribonuc_L-PSP"/>
    <property type="match status" value="1"/>
</dbReference>
<dbReference type="InterPro" id="IPR019897">
    <property type="entry name" value="RidA_CS"/>
</dbReference>
<protein>
    <submittedName>
        <fullName evidence="2">Endoribonuclease L-PSP</fullName>
    </submittedName>
</protein>
<dbReference type="InterPro" id="IPR006056">
    <property type="entry name" value="RidA"/>
</dbReference>
<dbReference type="SUPFAM" id="SSF55298">
    <property type="entry name" value="YjgF-like"/>
    <property type="match status" value="1"/>
</dbReference>
<sequence length="117" mass="12518">APAAIGPYAQAIKVNGMVYTSGSLPVVPETGDIVGGIKEQTKQSLLNMSKVLEASGSSLDKVVKTTVFLKDMNEFAQMNEVYSTFFSKHQPARSAVEVARLPKDVSVEIECVAVAEQ</sequence>
<dbReference type="PROSITE" id="PS01094">
    <property type="entry name" value="UPF0076"/>
    <property type="match status" value="1"/>
</dbReference>
<organism evidence="2 3">
    <name type="scientific">Rhizopus microsporus</name>
    <dbReference type="NCBI Taxonomy" id="58291"/>
    <lineage>
        <taxon>Eukaryota</taxon>
        <taxon>Fungi</taxon>
        <taxon>Fungi incertae sedis</taxon>
        <taxon>Mucoromycota</taxon>
        <taxon>Mucoromycotina</taxon>
        <taxon>Mucoromycetes</taxon>
        <taxon>Mucorales</taxon>
        <taxon>Mucorineae</taxon>
        <taxon>Rhizopodaceae</taxon>
        <taxon>Rhizopus</taxon>
    </lineage>
</organism>
<dbReference type="CDD" id="cd00448">
    <property type="entry name" value="YjgF_YER057c_UK114_family"/>
    <property type="match status" value="1"/>
</dbReference>
<dbReference type="PANTHER" id="PTHR11803">
    <property type="entry name" value="2-IMINOBUTANOATE/2-IMINOPROPANOATE DEAMINASE RIDA"/>
    <property type="match status" value="1"/>
</dbReference>
<dbReference type="GO" id="GO:0019239">
    <property type="term" value="F:deaminase activity"/>
    <property type="evidence" value="ECO:0007669"/>
    <property type="project" value="TreeGrafter"/>
</dbReference>
<evidence type="ECO:0000313" key="3">
    <source>
        <dbReference type="Proteomes" id="UP000242381"/>
    </source>
</evidence>
<gene>
    <name evidence="2" type="ORF">BCV71DRAFT_175382</name>
</gene>
<dbReference type="InterPro" id="IPR006175">
    <property type="entry name" value="YjgF/YER057c/UK114"/>
</dbReference>
<dbReference type="EMBL" id="KV921291">
    <property type="protein sequence ID" value="ORE20610.1"/>
    <property type="molecule type" value="Genomic_DNA"/>
</dbReference>
<dbReference type="Proteomes" id="UP000242381">
    <property type="component" value="Unassembled WGS sequence"/>
</dbReference>
<dbReference type="GO" id="GO:0005829">
    <property type="term" value="C:cytosol"/>
    <property type="evidence" value="ECO:0007669"/>
    <property type="project" value="TreeGrafter"/>
</dbReference>
<dbReference type="InterPro" id="IPR035959">
    <property type="entry name" value="RutC-like_sf"/>
</dbReference>
<evidence type="ECO:0000313" key="2">
    <source>
        <dbReference type="EMBL" id="ORE20610.1"/>
    </source>
</evidence>
<proteinExistence type="inferred from homology"/>
<reference evidence="2 3" key="1">
    <citation type="journal article" date="2016" name="Proc. Natl. Acad. Sci. U.S.A.">
        <title>Lipid metabolic changes in an early divergent fungus govern the establishment of a mutualistic symbiosis with endobacteria.</title>
        <authorList>
            <person name="Lastovetsky O.A."/>
            <person name="Gaspar M.L."/>
            <person name="Mondo S.J."/>
            <person name="LaButti K.M."/>
            <person name="Sandor L."/>
            <person name="Grigoriev I.V."/>
            <person name="Henry S.A."/>
            <person name="Pawlowska T.E."/>
        </authorList>
    </citation>
    <scope>NUCLEOTIDE SEQUENCE [LARGE SCALE GENOMIC DNA]</scope>
    <source>
        <strain evidence="2 3">ATCC 11559</strain>
    </source>
</reference>
<dbReference type="VEuPathDB" id="FungiDB:BCV72DRAFT_194855"/>
<dbReference type="Gene3D" id="3.30.1330.40">
    <property type="entry name" value="RutC-like"/>
    <property type="match status" value="1"/>
</dbReference>
<name>A0A1X0S8I5_RHIZD</name>
<accession>A0A1X0S8I5</accession>
<dbReference type="FunFam" id="3.30.1330.40:FF:000001">
    <property type="entry name" value="L-PSP family endoribonuclease"/>
    <property type="match status" value="1"/>
</dbReference>
<dbReference type="OMA" id="CKSTVWL"/>
<dbReference type="PANTHER" id="PTHR11803:SF58">
    <property type="entry name" value="PROTEIN HMF1-RELATED"/>
    <property type="match status" value="1"/>
</dbReference>